<protein>
    <submittedName>
        <fullName evidence="7">Eukaryotic translation initiation factor 5A-1</fullName>
    </submittedName>
</protein>
<evidence type="ECO:0000259" key="6">
    <source>
        <dbReference type="Pfam" id="PF21485"/>
    </source>
</evidence>
<evidence type="ECO:0000259" key="5">
    <source>
        <dbReference type="Pfam" id="PF01287"/>
    </source>
</evidence>
<dbReference type="Gene3D" id="2.40.50.140">
    <property type="entry name" value="Nucleic acid-binding proteins"/>
    <property type="match status" value="1"/>
</dbReference>
<dbReference type="GO" id="GO:0045905">
    <property type="term" value="P:positive regulation of translational termination"/>
    <property type="evidence" value="ECO:0007669"/>
    <property type="project" value="InterPro"/>
</dbReference>
<reference evidence="7 8" key="2">
    <citation type="journal article" date="2017" name="Genome Biol.">
        <title>New reference genome sequences of hot pepper reveal the massive evolution of plant disease-resistance genes by retroduplication.</title>
        <authorList>
            <person name="Kim S."/>
            <person name="Park J."/>
            <person name="Yeom S.I."/>
            <person name="Kim Y.M."/>
            <person name="Seo E."/>
            <person name="Kim K.T."/>
            <person name="Kim M.S."/>
            <person name="Lee J.M."/>
            <person name="Cheong K."/>
            <person name="Shin H.S."/>
            <person name="Kim S.B."/>
            <person name="Han K."/>
            <person name="Lee J."/>
            <person name="Park M."/>
            <person name="Lee H.A."/>
            <person name="Lee H.Y."/>
            <person name="Lee Y."/>
            <person name="Oh S."/>
            <person name="Lee J.H."/>
            <person name="Choi E."/>
            <person name="Choi E."/>
            <person name="Lee S.E."/>
            <person name="Jeon J."/>
            <person name="Kim H."/>
            <person name="Choi G."/>
            <person name="Song H."/>
            <person name="Lee J."/>
            <person name="Lee S.C."/>
            <person name="Kwon J.K."/>
            <person name="Lee H.Y."/>
            <person name="Koo N."/>
            <person name="Hong Y."/>
            <person name="Kim R.W."/>
            <person name="Kang W.H."/>
            <person name="Huh J.H."/>
            <person name="Kang B.C."/>
            <person name="Yang T.J."/>
            <person name="Lee Y.H."/>
            <person name="Bennetzen J.L."/>
            <person name="Choi D."/>
        </authorList>
    </citation>
    <scope>NUCLEOTIDE SEQUENCE [LARGE SCALE GENOMIC DNA]</scope>
    <source>
        <strain evidence="8">cv. CM334</strain>
    </source>
</reference>
<dbReference type="InterPro" id="IPR001884">
    <property type="entry name" value="IF5A-like"/>
</dbReference>
<dbReference type="GO" id="GO:0003723">
    <property type="term" value="F:RNA binding"/>
    <property type="evidence" value="ECO:0007669"/>
    <property type="project" value="InterPro"/>
</dbReference>
<dbReference type="Gramene" id="PHT75716">
    <property type="protein sequence ID" value="PHT75716"/>
    <property type="gene ID" value="T459_19238"/>
</dbReference>
<feature type="domain" description="Translation initiation factor 5A-like N-terminal" evidence="6">
    <location>
        <begin position="86"/>
        <end position="117"/>
    </location>
</feature>
<dbReference type="GO" id="GO:0003743">
    <property type="term" value="F:translation initiation factor activity"/>
    <property type="evidence" value="ECO:0007669"/>
    <property type="project" value="UniProtKB-KW"/>
</dbReference>
<dbReference type="GO" id="GO:0043022">
    <property type="term" value="F:ribosome binding"/>
    <property type="evidence" value="ECO:0007669"/>
    <property type="project" value="InterPro"/>
</dbReference>
<dbReference type="GO" id="GO:0006414">
    <property type="term" value="P:translational elongation"/>
    <property type="evidence" value="ECO:0000318"/>
    <property type="project" value="GO_Central"/>
</dbReference>
<accession>A0A2G2Z151</accession>
<dbReference type="Pfam" id="PF01287">
    <property type="entry name" value="eIF-5a"/>
    <property type="match status" value="1"/>
</dbReference>
<dbReference type="InterPro" id="IPR048670">
    <property type="entry name" value="IF5A-like_N"/>
</dbReference>
<dbReference type="Proteomes" id="UP000222542">
    <property type="component" value="Unassembled WGS sequence"/>
</dbReference>
<dbReference type="PANTHER" id="PTHR11673">
    <property type="entry name" value="TRANSLATION INITIATION FACTOR 5A FAMILY MEMBER"/>
    <property type="match status" value="1"/>
</dbReference>
<dbReference type="GO" id="GO:0045901">
    <property type="term" value="P:positive regulation of translational elongation"/>
    <property type="evidence" value="ECO:0007669"/>
    <property type="project" value="InterPro"/>
</dbReference>
<dbReference type="InterPro" id="IPR008991">
    <property type="entry name" value="Translation_prot_SH3-like_sf"/>
</dbReference>
<gene>
    <name evidence="7" type="ORF">T459_19238</name>
</gene>
<dbReference type="SUPFAM" id="SSF50104">
    <property type="entry name" value="Translation proteins SH3-like domain"/>
    <property type="match status" value="1"/>
</dbReference>
<sequence length="153" mass="17088">MMKELSLNIPLLKALEHMHRYARFMKQLVTNTKGSMIEDVDSLHHCSADTTRILQKYTTFGEMDTHRLTFLKSPSNMGHNKTQSGTDPGKHGHAKCHFVAIDIFTGKKLEDIVPSSHNYDVKDGFAKGKDLVLSVMSAMGEEQICGINDIGPK</sequence>
<keyword evidence="2" id="KW-0648">Protein biosynthesis</keyword>
<dbReference type="InterPro" id="IPR014722">
    <property type="entry name" value="Rib_uL2_dom2"/>
</dbReference>
<dbReference type="InterPro" id="IPR012340">
    <property type="entry name" value="NA-bd_OB-fold"/>
</dbReference>
<comment type="similarity">
    <text evidence="1">Belongs to the eIF-5A family.</text>
</comment>
<dbReference type="GO" id="GO:0003746">
    <property type="term" value="F:translation elongation factor activity"/>
    <property type="evidence" value="ECO:0000318"/>
    <property type="project" value="GO_Central"/>
</dbReference>
<dbReference type="EMBL" id="AYRZ02000007">
    <property type="protein sequence ID" value="PHT75716.1"/>
    <property type="molecule type" value="Genomic_DNA"/>
</dbReference>
<dbReference type="InterPro" id="IPR019769">
    <property type="entry name" value="Trans_elong_IF5A_hypusine_site"/>
</dbReference>
<proteinExistence type="inferred from homology"/>
<evidence type="ECO:0000256" key="1">
    <source>
        <dbReference type="ARBA" id="ARBA00006016"/>
    </source>
</evidence>
<evidence type="ECO:0000256" key="2">
    <source>
        <dbReference type="ARBA" id="ARBA00022917"/>
    </source>
</evidence>
<evidence type="ECO:0000256" key="3">
    <source>
        <dbReference type="ARBA" id="ARBA00023071"/>
    </source>
</evidence>
<dbReference type="InterPro" id="IPR020189">
    <property type="entry name" value="IF5A_C"/>
</dbReference>
<comment type="function">
    <text evidence="4">Translation factor that promotes translation elongation and termination, particularly upon ribosome stalling at specific amino acid sequence contexts. Binds between the exit (E) and peptidyl (P) site of the ribosome and promotes rescue of stalled ribosome: specifically required for efficient translation of polyproline-containing peptides as well as other motifs that stall the ribosome. Acts as a ribosome quality control (RQC) cofactor by joining the RQC complex to facilitate peptidyl transfer during CAT tailing step.</text>
</comment>
<organism evidence="7 8">
    <name type="scientific">Capsicum annuum</name>
    <name type="common">Capsicum pepper</name>
    <dbReference type="NCBI Taxonomy" id="4072"/>
    <lineage>
        <taxon>Eukaryota</taxon>
        <taxon>Viridiplantae</taxon>
        <taxon>Streptophyta</taxon>
        <taxon>Embryophyta</taxon>
        <taxon>Tracheophyta</taxon>
        <taxon>Spermatophyta</taxon>
        <taxon>Magnoliopsida</taxon>
        <taxon>eudicotyledons</taxon>
        <taxon>Gunneridae</taxon>
        <taxon>Pentapetalae</taxon>
        <taxon>asterids</taxon>
        <taxon>lamiids</taxon>
        <taxon>Solanales</taxon>
        <taxon>Solanaceae</taxon>
        <taxon>Solanoideae</taxon>
        <taxon>Capsiceae</taxon>
        <taxon>Capsicum</taxon>
    </lineage>
</organism>
<keyword evidence="8" id="KW-1185">Reference proteome</keyword>
<dbReference type="AlphaFoldDB" id="A0A2G2Z151"/>
<feature type="domain" description="Translation initiation factor 5A C-terminal" evidence="5">
    <location>
        <begin position="120"/>
        <end position="147"/>
    </location>
</feature>
<name>A0A2G2Z151_CAPAN</name>
<evidence type="ECO:0000313" key="8">
    <source>
        <dbReference type="Proteomes" id="UP000222542"/>
    </source>
</evidence>
<evidence type="ECO:0000256" key="4">
    <source>
        <dbReference type="ARBA" id="ARBA00045610"/>
    </source>
</evidence>
<reference evidence="7 8" key="1">
    <citation type="journal article" date="2014" name="Nat. Genet.">
        <title>Genome sequence of the hot pepper provides insights into the evolution of pungency in Capsicum species.</title>
        <authorList>
            <person name="Kim S."/>
            <person name="Park M."/>
            <person name="Yeom S.I."/>
            <person name="Kim Y.M."/>
            <person name="Lee J.M."/>
            <person name="Lee H.A."/>
            <person name="Seo E."/>
            <person name="Choi J."/>
            <person name="Cheong K."/>
            <person name="Kim K.T."/>
            <person name="Jung K."/>
            <person name="Lee G.W."/>
            <person name="Oh S.K."/>
            <person name="Bae C."/>
            <person name="Kim S.B."/>
            <person name="Lee H.Y."/>
            <person name="Kim S.Y."/>
            <person name="Kim M.S."/>
            <person name="Kang B.C."/>
            <person name="Jo Y.D."/>
            <person name="Yang H.B."/>
            <person name="Jeong H.J."/>
            <person name="Kang W.H."/>
            <person name="Kwon J.K."/>
            <person name="Shin C."/>
            <person name="Lim J.Y."/>
            <person name="Park J.H."/>
            <person name="Huh J.H."/>
            <person name="Kim J.S."/>
            <person name="Kim B.D."/>
            <person name="Cohen O."/>
            <person name="Paran I."/>
            <person name="Suh M.C."/>
            <person name="Lee S.B."/>
            <person name="Kim Y.K."/>
            <person name="Shin Y."/>
            <person name="Noh S.J."/>
            <person name="Park J."/>
            <person name="Seo Y.S."/>
            <person name="Kwon S.Y."/>
            <person name="Kim H.A."/>
            <person name="Park J.M."/>
            <person name="Kim H.J."/>
            <person name="Choi S.B."/>
            <person name="Bosland P.W."/>
            <person name="Reeves G."/>
            <person name="Jo S.H."/>
            <person name="Lee B.W."/>
            <person name="Cho H.T."/>
            <person name="Choi H.S."/>
            <person name="Lee M.S."/>
            <person name="Yu Y."/>
            <person name="Do Choi Y."/>
            <person name="Park B.S."/>
            <person name="van Deynze A."/>
            <person name="Ashrafi H."/>
            <person name="Hill T."/>
            <person name="Kim W.T."/>
            <person name="Pai H.S."/>
            <person name="Ahn H.K."/>
            <person name="Yeam I."/>
            <person name="Giovannoni J.J."/>
            <person name="Rose J.K."/>
            <person name="Sorensen I."/>
            <person name="Lee S.J."/>
            <person name="Kim R.W."/>
            <person name="Choi I.Y."/>
            <person name="Choi B.S."/>
            <person name="Lim J.S."/>
            <person name="Lee Y.H."/>
            <person name="Choi D."/>
        </authorList>
    </citation>
    <scope>NUCLEOTIDE SEQUENCE [LARGE SCALE GENOMIC DNA]</scope>
    <source>
        <strain evidence="8">cv. CM334</strain>
    </source>
</reference>
<dbReference type="Gene3D" id="2.30.30.30">
    <property type="match status" value="1"/>
</dbReference>
<dbReference type="STRING" id="4072.A0A2G2Z151"/>
<keyword evidence="7" id="KW-0396">Initiation factor</keyword>
<evidence type="ECO:0000313" key="7">
    <source>
        <dbReference type="EMBL" id="PHT75716.1"/>
    </source>
</evidence>
<keyword evidence="3" id="KW-0385">Hypusine</keyword>
<comment type="caution">
    <text evidence="7">The sequence shown here is derived from an EMBL/GenBank/DDBJ whole genome shotgun (WGS) entry which is preliminary data.</text>
</comment>
<dbReference type="Pfam" id="PF21485">
    <property type="entry name" value="IF5A-like_N"/>
    <property type="match status" value="1"/>
</dbReference>
<dbReference type="PROSITE" id="PS00302">
    <property type="entry name" value="IF5A_HYPUSINE"/>
    <property type="match status" value="1"/>
</dbReference>